<evidence type="ECO:0000313" key="2">
    <source>
        <dbReference type="Proteomes" id="UP000577386"/>
    </source>
</evidence>
<dbReference type="RefSeq" id="WP_182774891.1">
    <property type="nucleotide sequence ID" value="NZ_BAAAHW010000002.1"/>
</dbReference>
<name>A0A7W3NJR1_STRMR</name>
<dbReference type="Proteomes" id="UP000577386">
    <property type="component" value="Unassembled WGS sequence"/>
</dbReference>
<keyword evidence="2" id="KW-1185">Reference proteome</keyword>
<gene>
    <name evidence="1" type="ORF">HDA42_000979</name>
</gene>
<sequence length="53" mass="5938">MLIVDDDIRTVFALATVLEAHKLTQQLLANIRRWLEEDPHHPEQGGAGGRFTG</sequence>
<dbReference type="AlphaFoldDB" id="A0A7W3NJR1"/>
<reference evidence="1 2" key="1">
    <citation type="submission" date="2020-08" db="EMBL/GenBank/DDBJ databases">
        <title>Sequencing the genomes of 1000 actinobacteria strains.</title>
        <authorList>
            <person name="Klenk H.-P."/>
        </authorList>
    </citation>
    <scope>NUCLEOTIDE SEQUENCE [LARGE SCALE GENOMIC DNA]</scope>
    <source>
        <strain evidence="1 2">DSM 41827</strain>
    </source>
</reference>
<evidence type="ECO:0000313" key="1">
    <source>
        <dbReference type="EMBL" id="MBA9051801.1"/>
    </source>
</evidence>
<dbReference type="GeneID" id="93979513"/>
<organism evidence="1 2">
    <name type="scientific">Streptomyces murinus</name>
    <dbReference type="NCBI Taxonomy" id="33900"/>
    <lineage>
        <taxon>Bacteria</taxon>
        <taxon>Bacillati</taxon>
        <taxon>Actinomycetota</taxon>
        <taxon>Actinomycetes</taxon>
        <taxon>Kitasatosporales</taxon>
        <taxon>Streptomycetaceae</taxon>
        <taxon>Streptomyces</taxon>
    </lineage>
</organism>
<dbReference type="EMBL" id="JACJIJ010000002">
    <property type="protein sequence ID" value="MBA9051801.1"/>
    <property type="molecule type" value="Genomic_DNA"/>
</dbReference>
<comment type="caution">
    <text evidence="1">The sequence shown here is derived from an EMBL/GenBank/DDBJ whole genome shotgun (WGS) entry which is preliminary data.</text>
</comment>
<protein>
    <submittedName>
        <fullName evidence="1">Uncharacterized protein</fullName>
    </submittedName>
</protein>
<proteinExistence type="predicted"/>
<accession>A0A7W3NJR1</accession>